<sequence>MMQGVLNVYRDKVYIVTDTKKEPLHSGQYVYLIVHGCWIPVIVRHSAETGKWCFQHLEEIEINGQEAAVK</sequence>
<organism evidence="1 2">
    <name type="scientific">Candidatus Mediterraneibacter stercorigallinarum</name>
    <dbReference type="NCBI Taxonomy" id="2838686"/>
    <lineage>
        <taxon>Bacteria</taxon>
        <taxon>Bacillati</taxon>
        <taxon>Bacillota</taxon>
        <taxon>Clostridia</taxon>
        <taxon>Lachnospirales</taxon>
        <taxon>Lachnospiraceae</taxon>
        <taxon>Mediterraneibacter</taxon>
    </lineage>
</organism>
<reference evidence="1" key="1">
    <citation type="journal article" date="2021" name="PeerJ">
        <title>Extensive microbial diversity within the chicken gut microbiome revealed by metagenomics and culture.</title>
        <authorList>
            <person name="Gilroy R."/>
            <person name="Ravi A."/>
            <person name="Getino M."/>
            <person name="Pursley I."/>
            <person name="Horton D.L."/>
            <person name="Alikhan N.F."/>
            <person name="Baker D."/>
            <person name="Gharbi K."/>
            <person name="Hall N."/>
            <person name="Watson M."/>
            <person name="Adriaenssens E.M."/>
            <person name="Foster-Nyarko E."/>
            <person name="Jarju S."/>
            <person name="Secka A."/>
            <person name="Antonio M."/>
            <person name="Oren A."/>
            <person name="Chaudhuri R.R."/>
            <person name="La Ragione R."/>
            <person name="Hildebrand F."/>
            <person name="Pallen M.J."/>
        </authorList>
    </citation>
    <scope>NUCLEOTIDE SEQUENCE</scope>
    <source>
        <strain evidence="1">ChiGjej1B1-13045</strain>
    </source>
</reference>
<reference evidence="1" key="2">
    <citation type="submission" date="2021-04" db="EMBL/GenBank/DDBJ databases">
        <authorList>
            <person name="Gilroy R."/>
        </authorList>
    </citation>
    <scope>NUCLEOTIDE SEQUENCE</scope>
    <source>
        <strain evidence="1">ChiGjej1B1-13045</strain>
    </source>
</reference>
<protein>
    <submittedName>
        <fullName evidence="1">Uncharacterized protein</fullName>
    </submittedName>
</protein>
<accession>A0A9D2D9K8</accession>
<evidence type="ECO:0000313" key="1">
    <source>
        <dbReference type="EMBL" id="HIZ13010.1"/>
    </source>
</evidence>
<evidence type="ECO:0000313" key="2">
    <source>
        <dbReference type="Proteomes" id="UP000824017"/>
    </source>
</evidence>
<gene>
    <name evidence="1" type="ORF">H9817_03680</name>
</gene>
<dbReference type="AlphaFoldDB" id="A0A9D2D9K8"/>
<comment type="caution">
    <text evidence="1">The sequence shown here is derived from an EMBL/GenBank/DDBJ whole genome shotgun (WGS) entry which is preliminary data.</text>
</comment>
<dbReference type="EMBL" id="DXCD01000094">
    <property type="protein sequence ID" value="HIZ13010.1"/>
    <property type="molecule type" value="Genomic_DNA"/>
</dbReference>
<dbReference type="Proteomes" id="UP000824017">
    <property type="component" value="Unassembled WGS sequence"/>
</dbReference>
<proteinExistence type="predicted"/>
<name>A0A9D2D9K8_9FIRM</name>